<keyword evidence="1" id="KW-0472">Membrane</keyword>
<accession>A0ABS9CUI1</accession>
<feature type="transmembrane region" description="Helical" evidence="1">
    <location>
        <begin position="129"/>
        <end position="146"/>
    </location>
</feature>
<gene>
    <name evidence="2" type="ORF">L0664_01295</name>
</gene>
<protein>
    <submittedName>
        <fullName evidence="2">M50 family metallopeptidase</fullName>
    </submittedName>
</protein>
<feature type="transmembrane region" description="Helical" evidence="1">
    <location>
        <begin position="153"/>
        <end position="171"/>
    </location>
</feature>
<keyword evidence="1" id="KW-1133">Transmembrane helix</keyword>
<dbReference type="EMBL" id="JAKGAQ010000001">
    <property type="protein sequence ID" value="MCF2869688.1"/>
    <property type="molecule type" value="Genomic_DNA"/>
</dbReference>
<feature type="transmembrane region" description="Helical" evidence="1">
    <location>
        <begin position="12"/>
        <end position="31"/>
    </location>
</feature>
<comment type="caution">
    <text evidence="2">The sequence shown here is derived from an EMBL/GenBank/DDBJ whole genome shotgun (WGS) entry which is preliminary data.</text>
</comment>
<evidence type="ECO:0000313" key="2">
    <source>
        <dbReference type="EMBL" id="MCF2869688.1"/>
    </source>
</evidence>
<reference evidence="2 3" key="1">
    <citation type="submission" date="2022-01" db="EMBL/GenBank/DDBJ databases">
        <title>Octadecabacter sp. nov., isolated from a marine alga.</title>
        <authorList>
            <person name="Jin M.S."/>
            <person name="Kim H.M."/>
            <person name="Han D.M."/>
            <person name="Jung J.J."/>
            <person name="Jeon C.O."/>
        </authorList>
    </citation>
    <scope>NUCLEOTIDE SEQUENCE [LARGE SCALE GENOMIC DNA]</scope>
    <source>
        <strain evidence="2 3">G9-8</strain>
    </source>
</reference>
<keyword evidence="3" id="KW-1185">Reference proteome</keyword>
<dbReference type="InterPro" id="IPR049500">
    <property type="entry name" value="Peptidase_M50B-like"/>
</dbReference>
<dbReference type="PANTHER" id="PTHR33979">
    <property type="entry name" value="OS02G0221600 PROTEIN"/>
    <property type="match status" value="1"/>
</dbReference>
<proteinExistence type="predicted"/>
<evidence type="ECO:0000256" key="1">
    <source>
        <dbReference type="SAM" id="Phobius"/>
    </source>
</evidence>
<dbReference type="Pfam" id="PF13398">
    <property type="entry name" value="Peptidase_M50B"/>
    <property type="match status" value="1"/>
</dbReference>
<name>A0ABS9CUI1_9RHOB</name>
<dbReference type="Proteomes" id="UP001200557">
    <property type="component" value="Unassembled WGS sequence"/>
</dbReference>
<keyword evidence="1" id="KW-0812">Transmembrane</keyword>
<feature type="transmembrane region" description="Helical" evidence="1">
    <location>
        <begin position="77"/>
        <end position="99"/>
    </location>
</feature>
<dbReference type="RefSeq" id="WP_235223818.1">
    <property type="nucleotide sequence ID" value="NZ_JAKGAQ010000001.1"/>
</dbReference>
<sequence>MTKVAQFLSGHWQLIVLTAMIYALWGTDVIWPLRVLVVVFHEISHAAAALLTGGSVESISFSRNEGGVAWTRGGNGFVISTAGYLGSLLIGAGLFLAAVNTRADRGVAAGVGALLIAVSVIYIRDLFPFVFAALLGGAIIGMAWKLPAQLSDLSLRVIGFVSMLYVPWDIITDTIFPSPYRGPNMSDAERIATQTGLTEGIVGILWLIIALAVIFATLRIALRHPSNIVLRARPDSR</sequence>
<organism evidence="2 3">
    <name type="scientific">Octadecabacter dasysiphoniae</name>
    <dbReference type="NCBI Taxonomy" id="2909341"/>
    <lineage>
        <taxon>Bacteria</taxon>
        <taxon>Pseudomonadati</taxon>
        <taxon>Pseudomonadota</taxon>
        <taxon>Alphaproteobacteria</taxon>
        <taxon>Rhodobacterales</taxon>
        <taxon>Roseobacteraceae</taxon>
        <taxon>Octadecabacter</taxon>
    </lineage>
</organism>
<evidence type="ECO:0000313" key="3">
    <source>
        <dbReference type="Proteomes" id="UP001200557"/>
    </source>
</evidence>
<dbReference type="PANTHER" id="PTHR33979:SF2">
    <property type="entry name" value="PEPTIDASE M50B-LIKE-DOMAIN-CONTAINING PROTEIN"/>
    <property type="match status" value="1"/>
</dbReference>
<feature type="transmembrane region" description="Helical" evidence="1">
    <location>
        <begin position="106"/>
        <end position="123"/>
    </location>
</feature>
<feature type="transmembrane region" description="Helical" evidence="1">
    <location>
        <begin position="201"/>
        <end position="222"/>
    </location>
</feature>